<evidence type="ECO:0000313" key="2">
    <source>
        <dbReference type="Proteomes" id="UP000269945"/>
    </source>
</evidence>
<dbReference type="AlphaFoldDB" id="A0A9X9LHQ1"/>
<organism evidence="1 2">
    <name type="scientific">Gulo gulo</name>
    <name type="common">Wolverine</name>
    <name type="synonym">Gluton</name>
    <dbReference type="NCBI Taxonomy" id="48420"/>
    <lineage>
        <taxon>Eukaryota</taxon>
        <taxon>Metazoa</taxon>
        <taxon>Chordata</taxon>
        <taxon>Craniata</taxon>
        <taxon>Vertebrata</taxon>
        <taxon>Euteleostomi</taxon>
        <taxon>Mammalia</taxon>
        <taxon>Eutheria</taxon>
        <taxon>Laurasiatheria</taxon>
        <taxon>Carnivora</taxon>
        <taxon>Caniformia</taxon>
        <taxon>Musteloidea</taxon>
        <taxon>Mustelidae</taxon>
        <taxon>Guloninae</taxon>
        <taxon>Gulo</taxon>
    </lineage>
</organism>
<feature type="non-terminal residue" evidence="1">
    <location>
        <position position="101"/>
    </location>
</feature>
<evidence type="ECO:0000313" key="1">
    <source>
        <dbReference type="EMBL" id="VCW68444.1"/>
    </source>
</evidence>
<accession>A0A9X9LHQ1</accession>
<name>A0A9X9LHQ1_GULGU</name>
<dbReference type="EMBL" id="CYRY02003864">
    <property type="protein sequence ID" value="VCW68444.1"/>
    <property type="molecule type" value="Genomic_DNA"/>
</dbReference>
<gene>
    <name evidence="1" type="ORF">BN2614_LOCUS3</name>
</gene>
<protein>
    <submittedName>
        <fullName evidence="1">Uncharacterized protein</fullName>
    </submittedName>
</protein>
<keyword evidence="2" id="KW-1185">Reference proteome</keyword>
<comment type="caution">
    <text evidence="1">The sequence shown here is derived from an EMBL/GenBank/DDBJ whole genome shotgun (WGS) entry which is preliminary data.</text>
</comment>
<reference evidence="1 2" key="1">
    <citation type="submission" date="2018-10" db="EMBL/GenBank/DDBJ databases">
        <authorList>
            <person name="Ekblom R."/>
            <person name="Jareborg N."/>
        </authorList>
    </citation>
    <scope>NUCLEOTIDE SEQUENCE [LARGE SCALE GENOMIC DNA]</scope>
    <source>
        <tissue evidence="1">Muscle</tissue>
    </source>
</reference>
<sequence>MGLGNLQVLLGLRGCPVGLAELDLHLVEVALHLLLDPQGLVAAARLGIQGCLQRVHDAQVVALGLFHLLVLLCQLPLDLCFDLVELQLRPQDLALFVLQGG</sequence>
<dbReference type="Proteomes" id="UP000269945">
    <property type="component" value="Unassembled WGS sequence"/>
</dbReference>
<proteinExistence type="predicted"/>